<evidence type="ECO:0000313" key="8">
    <source>
        <dbReference type="Proteomes" id="UP000094578"/>
    </source>
</evidence>
<dbReference type="STRING" id="1886670.PTI45_03355"/>
<dbReference type="PROSITE" id="PS50110">
    <property type="entry name" value="RESPONSE_REGULATORY"/>
    <property type="match status" value="1"/>
</dbReference>
<dbReference type="Proteomes" id="UP000094578">
    <property type="component" value="Unassembled WGS sequence"/>
</dbReference>
<dbReference type="PANTHER" id="PTHR43280:SF10">
    <property type="entry name" value="REGULATORY PROTEIN POCR"/>
    <property type="match status" value="1"/>
</dbReference>
<dbReference type="InterPro" id="IPR020449">
    <property type="entry name" value="Tscrpt_reg_AraC-type_HTH"/>
</dbReference>
<dbReference type="CDD" id="cd17536">
    <property type="entry name" value="REC_YesN-like"/>
    <property type="match status" value="1"/>
</dbReference>
<dbReference type="GO" id="GO:0003700">
    <property type="term" value="F:DNA-binding transcription factor activity"/>
    <property type="evidence" value="ECO:0007669"/>
    <property type="project" value="InterPro"/>
</dbReference>
<evidence type="ECO:0000256" key="1">
    <source>
        <dbReference type="ARBA" id="ARBA00023015"/>
    </source>
</evidence>
<dbReference type="PROSITE" id="PS01124">
    <property type="entry name" value="HTH_ARAC_FAMILY_2"/>
    <property type="match status" value="1"/>
</dbReference>
<evidence type="ECO:0000313" key="7">
    <source>
        <dbReference type="EMBL" id="ODP27230.1"/>
    </source>
</evidence>
<evidence type="ECO:0000256" key="3">
    <source>
        <dbReference type="ARBA" id="ARBA00023163"/>
    </source>
</evidence>
<feature type="domain" description="Response regulatory" evidence="6">
    <location>
        <begin position="3"/>
        <end position="119"/>
    </location>
</feature>
<dbReference type="GO" id="GO:0043565">
    <property type="term" value="F:sequence-specific DNA binding"/>
    <property type="evidence" value="ECO:0007669"/>
    <property type="project" value="InterPro"/>
</dbReference>
<dbReference type="InterPro" id="IPR001789">
    <property type="entry name" value="Sig_transdc_resp-reg_receiver"/>
</dbReference>
<dbReference type="InterPro" id="IPR009057">
    <property type="entry name" value="Homeodomain-like_sf"/>
</dbReference>
<dbReference type="SUPFAM" id="SSF46689">
    <property type="entry name" value="Homeodomain-like"/>
    <property type="match status" value="2"/>
</dbReference>
<dbReference type="PRINTS" id="PR00032">
    <property type="entry name" value="HTHARAC"/>
</dbReference>
<dbReference type="SMART" id="SM00342">
    <property type="entry name" value="HTH_ARAC"/>
    <property type="match status" value="1"/>
</dbReference>
<keyword evidence="2" id="KW-0238">DNA-binding</keyword>
<dbReference type="SUPFAM" id="SSF52172">
    <property type="entry name" value="CheY-like"/>
    <property type="match status" value="1"/>
</dbReference>
<comment type="caution">
    <text evidence="7">The sequence shown here is derived from an EMBL/GenBank/DDBJ whole genome shotgun (WGS) entry which is preliminary data.</text>
</comment>
<feature type="modified residue" description="4-aspartylphosphate" evidence="4">
    <location>
        <position position="54"/>
    </location>
</feature>
<gene>
    <name evidence="7" type="ORF">PTI45_03355</name>
</gene>
<sequence length="268" mass="30704">MITLMIADDEIMTRRGLEMLNWHDHGFQLVGIAANGIEARQLSLSQKPDLLLTDIRMPGLDGLALMDSLNQQLCAPKVIFITAYHQLDYALKAIQLGALGFVLKPTDPDEIIAACLKAKATILEERQRQHTEEELRDQLEEYALTLQGKHTAHQESPSIHPVIQQMLQTMEKQYMKDITIEHIADKNHFNADYLSRLFKKETGDNFLNTLTRIRMQKAVQLLANPHLEIYKIAEQVGIRDARYFGQVFKKRYGLTPNEFRKKGDQSHA</sequence>
<dbReference type="Gene3D" id="1.10.10.60">
    <property type="entry name" value="Homeodomain-like"/>
    <property type="match status" value="2"/>
</dbReference>
<reference evidence="7 8" key="1">
    <citation type="submission" date="2016-08" db="EMBL/GenBank/DDBJ databases">
        <title>Genome sequencing of Paenibacillus sp. TI45-13ar, isolated from Korean traditional nuruk.</title>
        <authorList>
            <person name="Kim S.-J."/>
        </authorList>
    </citation>
    <scope>NUCLEOTIDE SEQUENCE [LARGE SCALE GENOMIC DNA]</scope>
    <source>
        <strain evidence="7 8">TI45-13ar</strain>
    </source>
</reference>
<dbReference type="Pfam" id="PF00072">
    <property type="entry name" value="Response_reg"/>
    <property type="match status" value="1"/>
</dbReference>
<dbReference type="AlphaFoldDB" id="A0A1E3L2N7"/>
<dbReference type="Gene3D" id="3.40.50.2300">
    <property type="match status" value="1"/>
</dbReference>
<feature type="domain" description="HTH araC/xylS-type" evidence="5">
    <location>
        <begin position="164"/>
        <end position="262"/>
    </location>
</feature>
<keyword evidence="1" id="KW-0805">Transcription regulation</keyword>
<evidence type="ECO:0000259" key="5">
    <source>
        <dbReference type="PROSITE" id="PS01124"/>
    </source>
</evidence>
<dbReference type="Pfam" id="PF12833">
    <property type="entry name" value="HTH_18"/>
    <property type="match status" value="1"/>
</dbReference>
<evidence type="ECO:0000256" key="2">
    <source>
        <dbReference type="ARBA" id="ARBA00023125"/>
    </source>
</evidence>
<dbReference type="InterPro" id="IPR018062">
    <property type="entry name" value="HTH_AraC-typ_CS"/>
</dbReference>
<keyword evidence="8" id="KW-1185">Reference proteome</keyword>
<accession>A0A1E3L2N7</accession>
<dbReference type="InterPro" id="IPR011006">
    <property type="entry name" value="CheY-like_superfamily"/>
</dbReference>
<dbReference type="GO" id="GO:0000160">
    <property type="term" value="P:phosphorelay signal transduction system"/>
    <property type="evidence" value="ECO:0007669"/>
    <property type="project" value="InterPro"/>
</dbReference>
<dbReference type="PROSITE" id="PS00041">
    <property type="entry name" value="HTH_ARAC_FAMILY_1"/>
    <property type="match status" value="1"/>
</dbReference>
<dbReference type="SMART" id="SM00448">
    <property type="entry name" value="REC"/>
    <property type="match status" value="1"/>
</dbReference>
<proteinExistence type="predicted"/>
<dbReference type="EMBL" id="MDER01000064">
    <property type="protein sequence ID" value="ODP27230.1"/>
    <property type="molecule type" value="Genomic_DNA"/>
</dbReference>
<keyword evidence="3" id="KW-0804">Transcription</keyword>
<evidence type="ECO:0000259" key="6">
    <source>
        <dbReference type="PROSITE" id="PS50110"/>
    </source>
</evidence>
<dbReference type="RefSeq" id="WP_069328745.1">
    <property type="nucleotide sequence ID" value="NZ_MDER01000064.1"/>
</dbReference>
<name>A0A1E3L2N7_9BACL</name>
<protein>
    <submittedName>
        <fullName evidence="7">Chemotaxis response regulator protein-glutamate methylesterase</fullName>
    </submittedName>
</protein>
<evidence type="ECO:0000256" key="4">
    <source>
        <dbReference type="PROSITE-ProRule" id="PRU00169"/>
    </source>
</evidence>
<dbReference type="InterPro" id="IPR018060">
    <property type="entry name" value="HTH_AraC"/>
</dbReference>
<organism evidence="7 8">
    <name type="scientific">Paenibacillus nuruki</name>
    <dbReference type="NCBI Taxonomy" id="1886670"/>
    <lineage>
        <taxon>Bacteria</taxon>
        <taxon>Bacillati</taxon>
        <taxon>Bacillota</taxon>
        <taxon>Bacilli</taxon>
        <taxon>Bacillales</taxon>
        <taxon>Paenibacillaceae</taxon>
        <taxon>Paenibacillus</taxon>
    </lineage>
</organism>
<dbReference type="PANTHER" id="PTHR43280">
    <property type="entry name" value="ARAC-FAMILY TRANSCRIPTIONAL REGULATOR"/>
    <property type="match status" value="1"/>
</dbReference>
<keyword evidence="4" id="KW-0597">Phosphoprotein</keyword>